<dbReference type="Gene3D" id="3.80.10.10">
    <property type="entry name" value="Ribonuclease Inhibitor"/>
    <property type="match status" value="1"/>
</dbReference>
<dbReference type="PANTHER" id="PTHR48065">
    <property type="entry name" value="OS10G0469600 PROTEIN"/>
    <property type="match status" value="1"/>
</dbReference>
<dbReference type="Proteomes" id="UP001153076">
    <property type="component" value="Unassembled WGS sequence"/>
</dbReference>
<evidence type="ECO:0000313" key="1">
    <source>
        <dbReference type="EMBL" id="KAJ8452463.1"/>
    </source>
</evidence>
<dbReference type="Pfam" id="PF00560">
    <property type="entry name" value="LRR_1"/>
    <property type="match status" value="2"/>
</dbReference>
<keyword evidence="2" id="KW-1185">Reference proteome</keyword>
<gene>
    <name evidence="1" type="ORF">Cgig2_000052</name>
</gene>
<dbReference type="AlphaFoldDB" id="A0A9Q1L0X0"/>
<sequence length="199" mass="22292">MHIKNWSAQSPNCTIASINLNGYIGSTTCRNPLNLASLSLKNNSLNGSIPKSLSFLTSLQEADMSHNKFSGQLNEFEGSMLKNPHLSSNNLEGCVLKSLFQLRSLQTLDLSRNKFNGTPKVYKILHLLPNLIYLDPSNNYLSINKSSVELDILKSSIQGTVPKWIWKIGDDLYYSTKTLLTITLLTSNTLFRIIQELLE</sequence>
<dbReference type="InterPro" id="IPR001611">
    <property type="entry name" value="Leu-rich_rpt"/>
</dbReference>
<evidence type="ECO:0008006" key="3">
    <source>
        <dbReference type="Google" id="ProtNLM"/>
    </source>
</evidence>
<protein>
    <recommendedName>
        <fullName evidence="3">Non-specific serine/threonine protein kinase</fullName>
    </recommendedName>
</protein>
<dbReference type="InterPro" id="IPR032675">
    <property type="entry name" value="LRR_dom_sf"/>
</dbReference>
<dbReference type="EMBL" id="JAKOGI010000004">
    <property type="protein sequence ID" value="KAJ8452463.1"/>
    <property type="molecule type" value="Genomic_DNA"/>
</dbReference>
<name>A0A9Q1L0X0_9CARY</name>
<dbReference type="OrthoDB" id="1436052at2759"/>
<proteinExistence type="predicted"/>
<organism evidence="1 2">
    <name type="scientific">Carnegiea gigantea</name>
    <dbReference type="NCBI Taxonomy" id="171969"/>
    <lineage>
        <taxon>Eukaryota</taxon>
        <taxon>Viridiplantae</taxon>
        <taxon>Streptophyta</taxon>
        <taxon>Embryophyta</taxon>
        <taxon>Tracheophyta</taxon>
        <taxon>Spermatophyta</taxon>
        <taxon>Magnoliopsida</taxon>
        <taxon>eudicotyledons</taxon>
        <taxon>Gunneridae</taxon>
        <taxon>Pentapetalae</taxon>
        <taxon>Caryophyllales</taxon>
        <taxon>Cactineae</taxon>
        <taxon>Cactaceae</taxon>
        <taxon>Cactoideae</taxon>
        <taxon>Echinocereeae</taxon>
        <taxon>Carnegiea</taxon>
    </lineage>
</organism>
<evidence type="ECO:0000313" key="2">
    <source>
        <dbReference type="Proteomes" id="UP001153076"/>
    </source>
</evidence>
<accession>A0A9Q1L0X0</accession>
<dbReference type="SUPFAM" id="SSF52058">
    <property type="entry name" value="L domain-like"/>
    <property type="match status" value="1"/>
</dbReference>
<comment type="caution">
    <text evidence="1">The sequence shown here is derived from an EMBL/GenBank/DDBJ whole genome shotgun (WGS) entry which is preliminary data.</text>
</comment>
<reference evidence="1" key="1">
    <citation type="submission" date="2022-04" db="EMBL/GenBank/DDBJ databases">
        <title>Carnegiea gigantea Genome sequencing and assembly v2.</title>
        <authorList>
            <person name="Copetti D."/>
            <person name="Sanderson M.J."/>
            <person name="Burquez A."/>
            <person name="Wojciechowski M.F."/>
        </authorList>
    </citation>
    <scope>NUCLEOTIDE SEQUENCE</scope>
    <source>
        <strain evidence="1">SGP5-SGP5p</strain>
        <tissue evidence="1">Aerial part</tissue>
    </source>
</reference>